<name>A0ABS5HXE8_9GAMM</name>
<proteinExistence type="predicted"/>
<evidence type="ECO:0000313" key="2">
    <source>
        <dbReference type="EMBL" id="MBR9726412.1"/>
    </source>
</evidence>
<sequence>MKVMILAAGRGERLRPLTDSLPKPLVKVAGKPLIEYHLEKLAHAGVKQVVINCAWQGGELPKQLGDGSRWGLTIRYRHESQALETAGGIKNAMDLLGDAPFLVINGDVYIDQLPDINSALTQLTRHDSDMFLWLVDNPDFHPQGDFAINDMGNVGILPESQRLTYSGMALYQPRVFNEISAGKRALLPVFRASMDKQKVQGGYFQHFWCDVGTVARLNALEQRVADISND</sequence>
<dbReference type="PANTHER" id="PTHR22572">
    <property type="entry name" value="SUGAR-1-PHOSPHATE GUANYL TRANSFERASE"/>
    <property type="match status" value="1"/>
</dbReference>
<dbReference type="Pfam" id="PF00483">
    <property type="entry name" value="NTP_transferase"/>
    <property type="match status" value="1"/>
</dbReference>
<dbReference type="Proteomes" id="UP000811844">
    <property type="component" value="Unassembled WGS sequence"/>
</dbReference>
<protein>
    <submittedName>
        <fullName evidence="2">Nucleotidyltransferase family protein</fullName>
    </submittedName>
</protein>
<dbReference type="NCBIfam" id="NF045761">
    <property type="entry name" value="NAMPUrTaseMurU"/>
    <property type="match status" value="1"/>
</dbReference>
<dbReference type="InterPro" id="IPR050486">
    <property type="entry name" value="Mannose-1P_guanyltransferase"/>
</dbReference>
<accession>A0ABS5HXE8</accession>
<keyword evidence="3" id="KW-1185">Reference proteome</keyword>
<dbReference type="RefSeq" id="WP_212593186.1">
    <property type="nucleotide sequence ID" value="NZ_JAAIKR010000001.1"/>
</dbReference>
<dbReference type="InterPro" id="IPR054790">
    <property type="entry name" value="MurU"/>
</dbReference>
<dbReference type="CDD" id="cd06422">
    <property type="entry name" value="NTP_transferase_like_1"/>
    <property type="match status" value="1"/>
</dbReference>
<dbReference type="InterPro" id="IPR029044">
    <property type="entry name" value="Nucleotide-diphossugar_trans"/>
</dbReference>
<dbReference type="SUPFAM" id="SSF53448">
    <property type="entry name" value="Nucleotide-diphospho-sugar transferases"/>
    <property type="match status" value="1"/>
</dbReference>
<reference evidence="2 3" key="1">
    <citation type="submission" date="2020-02" db="EMBL/GenBank/DDBJ databases">
        <title>Shewanella WXL01 sp. nov., a marine bacterium isolated from green algae in Luhuitou Fringing Reef (Northern South China Sea).</title>
        <authorList>
            <person name="Wang X."/>
        </authorList>
    </citation>
    <scope>NUCLEOTIDE SEQUENCE [LARGE SCALE GENOMIC DNA]</scope>
    <source>
        <strain evidence="2 3">MCCC 1A01895</strain>
    </source>
</reference>
<comment type="caution">
    <text evidence="2">The sequence shown here is derived from an EMBL/GenBank/DDBJ whole genome shotgun (WGS) entry which is preliminary data.</text>
</comment>
<feature type="domain" description="Nucleotidyl transferase" evidence="1">
    <location>
        <begin position="2"/>
        <end position="220"/>
    </location>
</feature>
<dbReference type="EMBL" id="JAAIKR010000001">
    <property type="protein sequence ID" value="MBR9726412.1"/>
    <property type="molecule type" value="Genomic_DNA"/>
</dbReference>
<dbReference type="InterPro" id="IPR005835">
    <property type="entry name" value="NTP_transferase_dom"/>
</dbReference>
<organism evidence="2 3">
    <name type="scientific">Shewanella intestini</name>
    <dbReference type="NCBI Taxonomy" id="2017544"/>
    <lineage>
        <taxon>Bacteria</taxon>
        <taxon>Pseudomonadati</taxon>
        <taxon>Pseudomonadota</taxon>
        <taxon>Gammaproteobacteria</taxon>
        <taxon>Alteromonadales</taxon>
        <taxon>Shewanellaceae</taxon>
        <taxon>Shewanella</taxon>
    </lineage>
</organism>
<evidence type="ECO:0000259" key="1">
    <source>
        <dbReference type="Pfam" id="PF00483"/>
    </source>
</evidence>
<dbReference type="Gene3D" id="3.90.550.10">
    <property type="entry name" value="Spore Coat Polysaccharide Biosynthesis Protein SpsA, Chain A"/>
    <property type="match status" value="1"/>
</dbReference>
<evidence type="ECO:0000313" key="3">
    <source>
        <dbReference type="Proteomes" id="UP000811844"/>
    </source>
</evidence>
<gene>
    <name evidence="2" type="ORF">G3R48_00180</name>
</gene>